<evidence type="ECO:0000313" key="2">
    <source>
        <dbReference type="EMBL" id="BAM06771.1"/>
    </source>
</evidence>
<keyword evidence="1" id="KW-1133">Transmembrane helix</keyword>
<evidence type="ECO:0000256" key="1">
    <source>
        <dbReference type="SAM" id="Phobius"/>
    </source>
</evidence>
<reference evidence="2 3" key="1">
    <citation type="journal article" date="2012" name="J. Bacteriol.">
        <title>Complete Genome Sequence of Leptospirillum ferrooxidans Strain C2-3, Isolated from a Fresh Volcanic Ash Deposit on the Island of Miyake, Japan.</title>
        <authorList>
            <person name="Fujimura R."/>
            <person name="Sato Y."/>
            <person name="Nishizawa T."/>
            <person name="Oshima K."/>
            <person name="Kim S.-W."/>
            <person name="Hattori M."/>
            <person name="Kamijo T."/>
            <person name="Ohta H."/>
        </authorList>
    </citation>
    <scope>NUCLEOTIDE SEQUENCE [LARGE SCALE GENOMIC DNA]</scope>
    <source>
        <strain evidence="2 3">C2-3</strain>
    </source>
</reference>
<dbReference type="STRING" id="1162668.LFE_1078"/>
<dbReference type="HOGENOM" id="CLU_2316842_0_0_0"/>
<keyword evidence="3" id="KW-1185">Reference proteome</keyword>
<reference evidence="3" key="2">
    <citation type="submission" date="2012-03" db="EMBL/GenBank/DDBJ databases">
        <title>The complete genome sequence of the pioneer microbe on fresh volcanic deposit, Leptospirillum ferrooxidans strain C2-3.</title>
        <authorList>
            <person name="Fujimura R."/>
            <person name="Sato Y."/>
            <person name="Nishizawa T."/>
            <person name="Nanba K."/>
            <person name="Oshima K."/>
            <person name="Hattori M."/>
            <person name="Kamijo T."/>
            <person name="Ohta H."/>
        </authorList>
    </citation>
    <scope>NUCLEOTIDE SEQUENCE [LARGE SCALE GENOMIC DNA]</scope>
    <source>
        <strain evidence="3">C2-3</strain>
    </source>
</reference>
<feature type="transmembrane region" description="Helical" evidence="1">
    <location>
        <begin position="12"/>
        <end position="39"/>
    </location>
</feature>
<keyword evidence="1" id="KW-0472">Membrane</keyword>
<accession>I0INC2</accession>
<sequence>MPQDLLVFIGPLFLGFVLHLDFFLVLIFFILSFGLILHLRGYGEGTLRGMTFFFFSEKAHLPALPDPFRSVILESSQAILRREEGVSEREEPLPEIPSK</sequence>
<protein>
    <submittedName>
        <fullName evidence="2">Uncharacterized protein</fullName>
    </submittedName>
</protein>
<organism evidence="2 3">
    <name type="scientific">Leptospirillum ferrooxidans (strain C2-3)</name>
    <dbReference type="NCBI Taxonomy" id="1162668"/>
    <lineage>
        <taxon>Bacteria</taxon>
        <taxon>Pseudomonadati</taxon>
        <taxon>Nitrospirota</taxon>
        <taxon>Nitrospiria</taxon>
        <taxon>Nitrospirales</taxon>
        <taxon>Nitrospiraceae</taxon>
        <taxon>Leptospirillum</taxon>
    </lineage>
</organism>
<dbReference type="EMBL" id="AP012342">
    <property type="protein sequence ID" value="BAM06771.1"/>
    <property type="molecule type" value="Genomic_DNA"/>
</dbReference>
<dbReference type="RefSeq" id="WP_014449261.1">
    <property type="nucleotide sequence ID" value="NC_017094.1"/>
</dbReference>
<dbReference type="PATRIC" id="fig|1162668.3.peg.1249"/>
<evidence type="ECO:0000313" key="3">
    <source>
        <dbReference type="Proteomes" id="UP000007382"/>
    </source>
</evidence>
<dbReference type="KEGG" id="lfc:LFE_1078"/>
<proteinExistence type="predicted"/>
<gene>
    <name evidence="2" type="ordered locus">LFE_1078</name>
</gene>
<keyword evidence="1" id="KW-0812">Transmembrane</keyword>
<dbReference type="Proteomes" id="UP000007382">
    <property type="component" value="Chromosome"/>
</dbReference>
<dbReference type="AlphaFoldDB" id="I0INC2"/>
<name>I0INC2_LEPFC</name>